<sequence length="94" mass="10416">MVSISRTAVGSSHISYAQVASFPAHIVRPTVERPAPLRPFTSDLAQVPAHQKKSRKKLLLASPGKISQFLLSKSVITRKKKSPFNYPRNPMSTF</sequence>
<name>A0A8X6MA77_9ARAC</name>
<accession>A0A8X6MA77</accession>
<keyword evidence="2" id="KW-1185">Reference proteome</keyword>
<evidence type="ECO:0000313" key="2">
    <source>
        <dbReference type="Proteomes" id="UP000886998"/>
    </source>
</evidence>
<reference evidence="1" key="1">
    <citation type="submission" date="2020-08" db="EMBL/GenBank/DDBJ databases">
        <title>Multicomponent nature underlies the extraordinary mechanical properties of spider dragline silk.</title>
        <authorList>
            <person name="Kono N."/>
            <person name="Nakamura H."/>
            <person name="Mori M."/>
            <person name="Yoshida Y."/>
            <person name="Ohtoshi R."/>
            <person name="Malay A.D."/>
            <person name="Moran D.A.P."/>
            <person name="Tomita M."/>
            <person name="Numata K."/>
            <person name="Arakawa K."/>
        </authorList>
    </citation>
    <scope>NUCLEOTIDE SEQUENCE</scope>
</reference>
<protein>
    <submittedName>
        <fullName evidence="1">Uncharacterized protein</fullName>
    </submittedName>
</protein>
<proteinExistence type="predicted"/>
<dbReference type="Proteomes" id="UP000886998">
    <property type="component" value="Unassembled WGS sequence"/>
</dbReference>
<evidence type="ECO:0000313" key="1">
    <source>
        <dbReference type="EMBL" id="GFS40812.1"/>
    </source>
</evidence>
<dbReference type="AlphaFoldDB" id="A0A8X6MA77"/>
<organism evidence="1 2">
    <name type="scientific">Trichonephila inaurata madagascariensis</name>
    <dbReference type="NCBI Taxonomy" id="2747483"/>
    <lineage>
        <taxon>Eukaryota</taxon>
        <taxon>Metazoa</taxon>
        <taxon>Ecdysozoa</taxon>
        <taxon>Arthropoda</taxon>
        <taxon>Chelicerata</taxon>
        <taxon>Arachnida</taxon>
        <taxon>Araneae</taxon>
        <taxon>Araneomorphae</taxon>
        <taxon>Entelegynae</taxon>
        <taxon>Araneoidea</taxon>
        <taxon>Nephilidae</taxon>
        <taxon>Trichonephila</taxon>
        <taxon>Trichonephila inaurata</taxon>
    </lineage>
</organism>
<dbReference type="EMBL" id="BMAV01025352">
    <property type="protein sequence ID" value="GFS40812.1"/>
    <property type="molecule type" value="Genomic_DNA"/>
</dbReference>
<gene>
    <name evidence="1" type="ORF">TNIN_409911</name>
</gene>
<comment type="caution">
    <text evidence="1">The sequence shown here is derived from an EMBL/GenBank/DDBJ whole genome shotgun (WGS) entry which is preliminary data.</text>
</comment>